<dbReference type="EMBL" id="CP127294">
    <property type="protein sequence ID" value="WIX80537.1"/>
    <property type="molecule type" value="Genomic_DNA"/>
</dbReference>
<dbReference type="InterPro" id="IPR043472">
    <property type="entry name" value="Macro_dom-like"/>
</dbReference>
<dbReference type="InterPro" id="IPR002589">
    <property type="entry name" value="Macro_dom"/>
</dbReference>
<evidence type="ECO:0000313" key="3">
    <source>
        <dbReference type="EMBL" id="WIX80537.1"/>
    </source>
</evidence>
<dbReference type="KEGG" id="acab:QRX50_07135"/>
<name>A0A9Y2IIS0_9PSEU</name>
<organism evidence="3 4">
    <name type="scientific">Amycolatopsis carbonis</name>
    <dbReference type="NCBI Taxonomy" id="715471"/>
    <lineage>
        <taxon>Bacteria</taxon>
        <taxon>Bacillati</taxon>
        <taxon>Actinomycetota</taxon>
        <taxon>Actinomycetes</taxon>
        <taxon>Pseudonocardiales</taxon>
        <taxon>Pseudonocardiaceae</taxon>
        <taxon>Amycolatopsis</taxon>
    </lineage>
</organism>
<dbReference type="Pfam" id="PF01661">
    <property type="entry name" value="Macro"/>
    <property type="match status" value="1"/>
</dbReference>
<accession>A0A9Y2IIS0</accession>
<proteinExistence type="predicted"/>
<feature type="region of interest" description="Disordered" evidence="1">
    <location>
        <begin position="1"/>
        <end position="20"/>
    </location>
</feature>
<sequence>MTAESGTHTGREDIGPPVSSRTPELVLCAVDEPLAAAWTHALGRLETEAASVRVHRGSVLDVVAQAVVSPANSYGWMRGGIDAVYARAFPGVEQSVRSAVLASYGGELPIGEAVIVPTGEAEPAWLISAPTMREPGERLPADTVHPYLAARAVFLQWQHGMLEEGPVREVVDTIAMPGLGTGVGGVDPATCARQVAAAWEEVFGRRRNPR</sequence>
<dbReference type="AlphaFoldDB" id="A0A9Y2IIS0"/>
<keyword evidence="4" id="KW-1185">Reference proteome</keyword>
<dbReference type="Gene3D" id="3.40.220.10">
    <property type="entry name" value="Leucine Aminopeptidase, subunit E, domain 1"/>
    <property type="match status" value="1"/>
</dbReference>
<protein>
    <submittedName>
        <fullName evidence="3">Macro domain-containing protein</fullName>
    </submittedName>
</protein>
<feature type="domain" description="Macro" evidence="2">
    <location>
        <begin position="39"/>
        <end position="210"/>
    </location>
</feature>
<evidence type="ECO:0000259" key="2">
    <source>
        <dbReference type="PROSITE" id="PS51154"/>
    </source>
</evidence>
<dbReference type="SMART" id="SM00506">
    <property type="entry name" value="A1pp"/>
    <property type="match status" value="1"/>
</dbReference>
<evidence type="ECO:0000256" key="1">
    <source>
        <dbReference type="SAM" id="MobiDB-lite"/>
    </source>
</evidence>
<evidence type="ECO:0000313" key="4">
    <source>
        <dbReference type="Proteomes" id="UP001236014"/>
    </source>
</evidence>
<reference evidence="3 4" key="1">
    <citation type="submission" date="2023-06" db="EMBL/GenBank/DDBJ databases">
        <authorList>
            <person name="Oyuntsetseg B."/>
            <person name="Kim S.B."/>
        </authorList>
    </citation>
    <scope>NUCLEOTIDE SEQUENCE [LARGE SCALE GENOMIC DNA]</scope>
    <source>
        <strain evidence="3 4">2-15</strain>
    </source>
</reference>
<dbReference type="PROSITE" id="PS51154">
    <property type="entry name" value="MACRO"/>
    <property type="match status" value="1"/>
</dbReference>
<dbReference type="SUPFAM" id="SSF52949">
    <property type="entry name" value="Macro domain-like"/>
    <property type="match status" value="1"/>
</dbReference>
<gene>
    <name evidence="3" type="ORF">QRX50_07135</name>
</gene>
<dbReference type="Proteomes" id="UP001236014">
    <property type="component" value="Chromosome"/>
</dbReference>
<dbReference type="RefSeq" id="WP_285971166.1">
    <property type="nucleotide sequence ID" value="NZ_CP127294.1"/>
</dbReference>